<proteinExistence type="inferred from homology"/>
<evidence type="ECO:0000256" key="2">
    <source>
        <dbReference type="ARBA" id="ARBA00022630"/>
    </source>
</evidence>
<evidence type="ECO:0000313" key="6">
    <source>
        <dbReference type="EMBL" id="GGA26551.1"/>
    </source>
</evidence>
<comment type="cofactor">
    <cofactor evidence="1">
        <name>FMN</name>
        <dbReference type="ChEBI" id="CHEBI:58210"/>
    </cofactor>
</comment>
<comment type="caution">
    <text evidence="6">The sequence shown here is derived from an EMBL/GenBank/DDBJ whole genome shotgun (WGS) entry which is preliminary data.</text>
</comment>
<dbReference type="AlphaFoldDB" id="A0A916R2F4"/>
<dbReference type="Pfam" id="PF01613">
    <property type="entry name" value="Flavin_Reduct"/>
    <property type="match status" value="1"/>
</dbReference>
<feature type="domain" description="Flavin reductase like" evidence="5">
    <location>
        <begin position="27"/>
        <end position="178"/>
    </location>
</feature>
<sequence length="222" mass="24520">MESVSKTQDSFDFSQLAARDRYKLLIGSVVPRPIAWVTTVDEKGRPNAAPFSFFNCLSSDPAILALGVENHEDLRFKDTGHNIRVTEEFTVNIVDFANLHPMNTTAVNFPSDVDEITAAGLTMIPGEFVNCPQIAEAPIRFECKRHVTLNIGKSREIVLGEVLAMHARPGLVNERYHVDAAALDALGRMGGHGYCRSFETFDLATPSEEDWRASQNQNAVAL</sequence>
<keyword evidence="3" id="KW-0288">FMN</keyword>
<dbReference type="InterPro" id="IPR002563">
    <property type="entry name" value="Flavin_Rdtase-like_dom"/>
</dbReference>
<dbReference type="GO" id="GO:0010181">
    <property type="term" value="F:FMN binding"/>
    <property type="evidence" value="ECO:0007669"/>
    <property type="project" value="InterPro"/>
</dbReference>
<evidence type="ECO:0000256" key="3">
    <source>
        <dbReference type="ARBA" id="ARBA00022643"/>
    </source>
</evidence>
<accession>A0A916R2F4</accession>
<evidence type="ECO:0000313" key="7">
    <source>
        <dbReference type="Proteomes" id="UP000628017"/>
    </source>
</evidence>
<dbReference type="RefSeq" id="WP_188676934.1">
    <property type="nucleotide sequence ID" value="NZ_BMKA01000004.1"/>
</dbReference>
<dbReference type="Gene3D" id="2.30.110.10">
    <property type="entry name" value="Electron Transport, Fmn-binding Protein, Chain A"/>
    <property type="match status" value="1"/>
</dbReference>
<organism evidence="6 7">
    <name type="scientific">Neptunicoccus cionae</name>
    <dbReference type="NCBI Taxonomy" id="2035344"/>
    <lineage>
        <taxon>Bacteria</taxon>
        <taxon>Pseudomonadati</taxon>
        <taxon>Pseudomonadota</taxon>
        <taxon>Alphaproteobacteria</taxon>
        <taxon>Rhodobacterales</taxon>
        <taxon>Paracoccaceae</taxon>
        <taxon>Neptunicoccus</taxon>
    </lineage>
</organism>
<evidence type="ECO:0000256" key="4">
    <source>
        <dbReference type="ARBA" id="ARBA00038054"/>
    </source>
</evidence>
<dbReference type="PANTHER" id="PTHR33798:SF5">
    <property type="entry name" value="FLAVIN REDUCTASE LIKE DOMAIN-CONTAINING PROTEIN"/>
    <property type="match status" value="1"/>
</dbReference>
<evidence type="ECO:0000259" key="5">
    <source>
        <dbReference type="SMART" id="SM00903"/>
    </source>
</evidence>
<keyword evidence="7" id="KW-1185">Reference proteome</keyword>
<reference evidence="6" key="1">
    <citation type="journal article" date="2014" name="Int. J. Syst. Evol. Microbiol.">
        <title>Complete genome sequence of Corynebacterium casei LMG S-19264T (=DSM 44701T), isolated from a smear-ripened cheese.</title>
        <authorList>
            <consortium name="US DOE Joint Genome Institute (JGI-PGF)"/>
            <person name="Walter F."/>
            <person name="Albersmeier A."/>
            <person name="Kalinowski J."/>
            <person name="Ruckert C."/>
        </authorList>
    </citation>
    <scope>NUCLEOTIDE SEQUENCE</scope>
    <source>
        <strain evidence="6">CGMCC 1.15880</strain>
    </source>
</reference>
<comment type="similarity">
    <text evidence="4">Belongs to the flavoredoxin family.</text>
</comment>
<name>A0A916R2F4_9RHOB</name>
<dbReference type="SMART" id="SM00903">
    <property type="entry name" value="Flavin_Reduct"/>
    <property type="match status" value="1"/>
</dbReference>
<dbReference type="PANTHER" id="PTHR33798">
    <property type="entry name" value="FLAVOPROTEIN OXYGENASE"/>
    <property type="match status" value="1"/>
</dbReference>
<gene>
    <name evidence="6" type="ORF">GCM10011498_29390</name>
</gene>
<dbReference type="EMBL" id="BMKA01000004">
    <property type="protein sequence ID" value="GGA26551.1"/>
    <property type="molecule type" value="Genomic_DNA"/>
</dbReference>
<evidence type="ECO:0000256" key="1">
    <source>
        <dbReference type="ARBA" id="ARBA00001917"/>
    </source>
</evidence>
<keyword evidence="2" id="KW-0285">Flavoprotein</keyword>
<protein>
    <submittedName>
        <fullName evidence="6">Flavin reductase</fullName>
    </submittedName>
</protein>
<dbReference type="InterPro" id="IPR012349">
    <property type="entry name" value="Split_barrel_FMN-bd"/>
</dbReference>
<dbReference type="GO" id="GO:0016646">
    <property type="term" value="F:oxidoreductase activity, acting on the CH-NH group of donors, NAD or NADP as acceptor"/>
    <property type="evidence" value="ECO:0007669"/>
    <property type="project" value="UniProtKB-ARBA"/>
</dbReference>
<reference evidence="6" key="2">
    <citation type="submission" date="2020-09" db="EMBL/GenBank/DDBJ databases">
        <authorList>
            <person name="Sun Q."/>
            <person name="Zhou Y."/>
        </authorList>
    </citation>
    <scope>NUCLEOTIDE SEQUENCE</scope>
    <source>
        <strain evidence="6">CGMCC 1.15880</strain>
    </source>
</reference>
<dbReference type="Proteomes" id="UP000628017">
    <property type="component" value="Unassembled WGS sequence"/>
</dbReference>
<dbReference type="SUPFAM" id="SSF50475">
    <property type="entry name" value="FMN-binding split barrel"/>
    <property type="match status" value="1"/>
</dbReference>